<feature type="domain" description="GAIN-B" evidence="15">
    <location>
        <begin position="1"/>
        <end position="77"/>
    </location>
</feature>
<evidence type="ECO:0000256" key="13">
    <source>
        <dbReference type="SAM" id="Phobius"/>
    </source>
</evidence>
<feature type="compositionally biased region" description="Polar residues" evidence="12">
    <location>
        <begin position="552"/>
        <end position="562"/>
    </location>
</feature>
<feature type="disulfide bond" evidence="9">
    <location>
        <begin position="893"/>
        <end position="912"/>
    </location>
</feature>
<dbReference type="GO" id="GO:0005261">
    <property type="term" value="F:monoatomic cation channel activity"/>
    <property type="evidence" value="ECO:0007669"/>
    <property type="project" value="TreeGrafter"/>
</dbReference>
<feature type="transmembrane region" description="Helical" evidence="13">
    <location>
        <begin position="294"/>
        <end position="312"/>
    </location>
</feature>
<feature type="transmembrane region" description="Helical" evidence="13">
    <location>
        <begin position="674"/>
        <end position="703"/>
    </location>
</feature>
<evidence type="ECO:0000256" key="9">
    <source>
        <dbReference type="PIRSR" id="PIRSR603915-2"/>
    </source>
</evidence>
<comment type="similarity">
    <text evidence="2">Belongs to the polycystin family.</text>
</comment>
<dbReference type="InterPro" id="IPR046791">
    <property type="entry name" value="Polycystin_dom"/>
</dbReference>
<dbReference type="PROSITE" id="PS50221">
    <property type="entry name" value="GAIN_B"/>
    <property type="match status" value="1"/>
</dbReference>
<dbReference type="GO" id="GO:0005886">
    <property type="term" value="C:plasma membrane"/>
    <property type="evidence" value="ECO:0007669"/>
    <property type="project" value="TreeGrafter"/>
</dbReference>
<evidence type="ECO:0000256" key="11">
    <source>
        <dbReference type="SAM" id="Coils"/>
    </source>
</evidence>
<feature type="compositionally biased region" description="Basic and acidic residues" evidence="12">
    <location>
        <begin position="1431"/>
        <end position="1440"/>
    </location>
</feature>
<organism evidence="16 17">
    <name type="scientific">Dreissena polymorpha</name>
    <name type="common">Zebra mussel</name>
    <name type="synonym">Mytilus polymorpha</name>
    <dbReference type="NCBI Taxonomy" id="45954"/>
    <lineage>
        <taxon>Eukaryota</taxon>
        <taxon>Metazoa</taxon>
        <taxon>Spiralia</taxon>
        <taxon>Lophotrochozoa</taxon>
        <taxon>Mollusca</taxon>
        <taxon>Bivalvia</taxon>
        <taxon>Autobranchia</taxon>
        <taxon>Heteroconchia</taxon>
        <taxon>Euheterodonta</taxon>
        <taxon>Imparidentia</taxon>
        <taxon>Neoheterodontei</taxon>
        <taxon>Myida</taxon>
        <taxon>Dreissenoidea</taxon>
        <taxon>Dreissenidae</taxon>
        <taxon>Dreissena</taxon>
    </lineage>
</organism>
<feature type="transmembrane region" description="Helical" evidence="13">
    <location>
        <begin position="709"/>
        <end position="737"/>
    </location>
</feature>
<evidence type="ECO:0000256" key="7">
    <source>
        <dbReference type="ARBA" id="ARBA00023157"/>
    </source>
</evidence>
<evidence type="ECO:0000259" key="15">
    <source>
        <dbReference type="PROSITE" id="PS50221"/>
    </source>
</evidence>
<dbReference type="SMART" id="SM00303">
    <property type="entry name" value="GPS"/>
    <property type="match status" value="1"/>
</dbReference>
<feature type="domain" description="PLAT" evidence="14">
    <location>
        <begin position="133"/>
        <end position="248"/>
    </location>
</feature>
<sequence length="1516" mass="171118">MDTSNDVFKVVVSANQNVEVSVGTYFSRCLYFDETSTAWSDDGCTPQAESVAQVTVCKCNHMTSFGGTFLLSPDEIDFTDLTRLDLANNPVAIITCSVLAFLYIVLLIACRRMDRIDVNRISLIPLCGKDGSFKYEVTIVTGRLPGAGTTAHVGIRLHGDYGKSARQHVSKPGAFGRNCSDMFIIAYDVNLGDLKKVQIWHDNTGLSPSWYLSHVIVNDLQTDHKYYFFANSWLSLQAENGSIQKDIKVATPEEMHKFGHRMSTAVFNSLADKHLWLSLLNRPAQSRFTRVQRLTCCFTLLFTFVGMNAMWYGLLKTTNEDLGWDNFGWEEMVLALISNVMVLPFSIGLIYLFKRSKSKSNIFDRIQKPQTAQTLEIENYCEDSQAGSLNSSNMGAIPYDLERESTIDSVPNAPARSLKRSRHVAKTHRENTDDSLYQKPRPSVAVTNSSSDPLWTNDAILQWPDNVPSYEDSNDSRPSTSSTTSNQPTVRQAPCKPGGATQEARKSQGIHSKEDASQLLEYLDKMETDLKETETKSVKSQGSKRSSHSLRKASTTKSSQWGSLEDILNSDDESLIDGGKQRGMKKRGSTLSQASSQQKFNPRSDPRINGNGSHWPKTRESLASRTSAGGSFSQRPGTTGVTAGLRPGYYSEMTMESHDVKMHAPKEKCTLPHWCVYIAYVICLMLSAFSTVMVVLYCFQFGYSESMQWLLALILSLVMSFLVIEPLKAFLIAVYVVAMMKSVEEDEDDDQIEIKPTFDNSNEKIKDEKFRPIGGFALVRAKEEGRRIHRMNIMIRQFVAYVFYLWLMMAIVYIHFSYDSYLMTKQVERDFFTPKTASGQNFSRIRSIEEFWDWTENVYTDSLYLKDTATDEEHGYLLGPARMRLIRGLTSKCQASNAAAHYGASTLTDRTCHGEGQYEEDTGTYKEGWNGSNSNGSWKHYSATQLGSTHKLGHVAIYPGGGYPMELGTTYHETLTIVQDLKDKGWVDLLTRAVIFEFALYSPGSDITAMVAMLVEFPLTGGAIASYEVQSEKLLWFEDGKVDPLMVLECILFLVCLYSWLHLTLQIRELGRQFFKDWWNYYEIATTLMTTVTVGMYIGCVVEATSTFNEFLANMTSFTNFERTAYIHVGTRYLQAWLLFLLMYKVVKQLRFVKFMKVYEKTLSAAFSHLLGTGLIFLILLMVYAQVGYLLYGRVLAEFETVGHAANTLLVMIRGHFNFLPMLDHQETFTHFYVYSYYAFAYGIMVALVVAILQSTYHTIKSQQTFKASIEMQDHEMIEFMLKRFKLWAGIQKPKPAFRRVRFPGFPSISSRSSSSYSNRSSASEQTVPATVVEQEFSRVQLNSMMARLTPTWNAVLKRMEKLEVLENDEEVLVKKAENEMKDLNWKCRINELERQRKELLNWKNQPGGSSKAPSGEGATQPRQSVGKRGPNRDNTERKAPATVTGGATRDQPSGNPGDEQGATGGRRPLSYQGARLEGTTPGTRRASSQDKNTQDKNTLQKFLKSVKPSKAAWNK</sequence>
<feature type="region of interest" description="Disordered" evidence="12">
    <location>
        <begin position="1402"/>
        <end position="1516"/>
    </location>
</feature>
<feature type="compositionally biased region" description="Basic and acidic residues" evidence="12">
    <location>
        <begin position="503"/>
        <end position="515"/>
    </location>
</feature>
<evidence type="ECO:0000256" key="4">
    <source>
        <dbReference type="ARBA" id="ARBA00022737"/>
    </source>
</evidence>
<evidence type="ECO:0000313" key="16">
    <source>
        <dbReference type="EMBL" id="KAH3864152.1"/>
    </source>
</evidence>
<dbReference type="InterPro" id="IPR036392">
    <property type="entry name" value="PLAT/LH2_dom_sf"/>
</dbReference>
<dbReference type="Pfam" id="PF08016">
    <property type="entry name" value="PKD_channel"/>
    <property type="match status" value="1"/>
</dbReference>
<comment type="caution">
    <text evidence="16">The sequence shown here is derived from an EMBL/GenBank/DDBJ whole genome shotgun (WGS) entry which is preliminary data.</text>
</comment>
<feature type="transmembrane region" description="Helical" evidence="13">
    <location>
        <begin position="1125"/>
        <end position="1144"/>
    </location>
</feature>
<dbReference type="InterPro" id="IPR046338">
    <property type="entry name" value="GAIN_dom_sf"/>
</dbReference>
<dbReference type="GO" id="GO:0005509">
    <property type="term" value="F:calcium ion binding"/>
    <property type="evidence" value="ECO:0007669"/>
    <property type="project" value="InterPro"/>
</dbReference>
<evidence type="ECO:0008006" key="18">
    <source>
        <dbReference type="Google" id="ProtNLM"/>
    </source>
</evidence>
<evidence type="ECO:0000256" key="6">
    <source>
        <dbReference type="ARBA" id="ARBA00023136"/>
    </source>
</evidence>
<feature type="region of interest" description="Disordered" evidence="12">
    <location>
        <begin position="405"/>
        <end position="515"/>
    </location>
</feature>
<proteinExistence type="inferred from homology"/>
<keyword evidence="4" id="KW-0677">Repeat</keyword>
<feature type="compositionally biased region" description="Low complexity" evidence="12">
    <location>
        <begin position="476"/>
        <end position="489"/>
    </location>
</feature>
<dbReference type="PRINTS" id="PR01433">
    <property type="entry name" value="POLYCYSTIN2"/>
</dbReference>
<dbReference type="EMBL" id="JAIWYP010000002">
    <property type="protein sequence ID" value="KAH3864152.1"/>
    <property type="molecule type" value="Genomic_DNA"/>
</dbReference>
<evidence type="ECO:0000256" key="5">
    <source>
        <dbReference type="ARBA" id="ARBA00022989"/>
    </source>
</evidence>
<keyword evidence="6 13" id="KW-0472">Membrane</keyword>
<dbReference type="Pfam" id="PF01477">
    <property type="entry name" value="PLAT"/>
    <property type="match status" value="1"/>
</dbReference>
<dbReference type="Pfam" id="PF20519">
    <property type="entry name" value="Polycystin_dom"/>
    <property type="match status" value="1"/>
</dbReference>
<dbReference type="InterPro" id="IPR001024">
    <property type="entry name" value="PLAT/LH2_dom"/>
</dbReference>
<dbReference type="PROSITE" id="PS50095">
    <property type="entry name" value="PLAT"/>
    <property type="match status" value="1"/>
</dbReference>
<name>A0A9D4RF00_DREPO</name>
<dbReference type="GO" id="GO:0006816">
    <property type="term" value="P:calcium ion transport"/>
    <property type="evidence" value="ECO:0007669"/>
    <property type="project" value="TreeGrafter"/>
</dbReference>
<dbReference type="SUPFAM" id="SSF49723">
    <property type="entry name" value="Lipase/lipooxygenase domain (PLAT/LH2 domain)"/>
    <property type="match status" value="1"/>
</dbReference>
<feature type="region of interest" description="Disordered" evidence="12">
    <location>
        <begin position="532"/>
        <end position="642"/>
    </location>
</feature>
<reference evidence="16" key="2">
    <citation type="submission" date="2020-11" db="EMBL/GenBank/DDBJ databases">
        <authorList>
            <person name="McCartney M.A."/>
            <person name="Auch B."/>
            <person name="Kono T."/>
            <person name="Mallez S."/>
            <person name="Becker A."/>
            <person name="Gohl D.M."/>
            <person name="Silverstein K.A.T."/>
            <person name="Koren S."/>
            <person name="Bechman K.B."/>
            <person name="Herman A."/>
            <person name="Abrahante J.E."/>
            <person name="Garbe J."/>
        </authorList>
    </citation>
    <scope>NUCLEOTIDE SEQUENCE</scope>
    <source>
        <strain evidence="16">Duluth1</strain>
        <tissue evidence="16">Whole animal</tissue>
    </source>
</reference>
<feature type="transmembrane region" description="Helical" evidence="13">
    <location>
        <begin position="1165"/>
        <end position="1185"/>
    </location>
</feature>
<feature type="compositionally biased region" description="Polar residues" evidence="12">
    <location>
        <begin position="1403"/>
        <end position="1413"/>
    </location>
</feature>
<evidence type="ECO:0000256" key="1">
    <source>
        <dbReference type="ARBA" id="ARBA00004141"/>
    </source>
</evidence>
<dbReference type="SMART" id="SM00308">
    <property type="entry name" value="LH2"/>
    <property type="match status" value="1"/>
</dbReference>
<feature type="transmembrane region" description="Helical" evidence="13">
    <location>
        <begin position="1045"/>
        <end position="1063"/>
    </location>
</feature>
<gene>
    <name evidence="16" type="ORF">DPMN_027167</name>
</gene>
<feature type="transmembrane region" description="Helical" evidence="13">
    <location>
        <begin position="332"/>
        <end position="353"/>
    </location>
</feature>
<dbReference type="PANTHER" id="PTHR46730:SF1">
    <property type="entry name" value="PLAT DOMAIN-CONTAINING PROTEIN"/>
    <property type="match status" value="1"/>
</dbReference>
<dbReference type="Gene3D" id="2.60.60.20">
    <property type="entry name" value="PLAT/LH2 domain"/>
    <property type="match status" value="1"/>
</dbReference>
<dbReference type="InterPro" id="IPR003915">
    <property type="entry name" value="PKD_2"/>
</dbReference>
<dbReference type="InterPro" id="IPR000203">
    <property type="entry name" value="GPS"/>
</dbReference>
<reference evidence="16" key="1">
    <citation type="journal article" date="2019" name="bioRxiv">
        <title>The Genome of the Zebra Mussel, Dreissena polymorpha: A Resource for Invasive Species Research.</title>
        <authorList>
            <person name="McCartney M.A."/>
            <person name="Auch B."/>
            <person name="Kono T."/>
            <person name="Mallez S."/>
            <person name="Zhang Y."/>
            <person name="Obille A."/>
            <person name="Becker A."/>
            <person name="Abrahante J.E."/>
            <person name="Garbe J."/>
            <person name="Badalamenti J.P."/>
            <person name="Herman A."/>
            <person name="Mangelson H."/>
            <person name="Liachko I."/>
            <person name="Sullivan S."/>
            <person name="Sone E.D."/>
            <person name="Koren S."/>
            <person name="Silverstein K.A.T."/>
            <person name="Beckman K.B."/>
            <person name="Gohl D.M."/>
        </authorList>
    </citation>
    <scope>NUCLEOTIDE SEQUENCE</scope>
    <source>
        <strain evidence="16">Duluth1</strain>
        <tissue evidence="16">Whole animal</tissue>
    </source>
</reference>
<dbReference type="Gene3D" id="2.60.220.50">
    <property type="match status" value="1"/>
</dbReference>
<keyword evidence="11" id="KW-0175">Coiled coil</keyword>
<feature type="compositionally biased region" description="Polar residues" evidence="12">
    <location>
        <begin position="623"/>
        <end position="641"/>
    </location>
</feature>
<keyword evidence="17" id="KW-1185">Reference proteome</keyword>
<feature type="transmembrane region" description="Helical" evidence="13">
    <location>
        <begin position="1084"/>
        <end position="1105"/>
    </location>
</feature>
<keyword evidence="5 13" id="KW-1133">Transmembrane helix</keyword>
<comment type="caution">
    <text evidence="10">Lacks conserved residue(s) required for the propagation of feature annotation.</text>
</comment>
<feature type="transmembrane region" description="Helical" evidence="13">
    <location>
        <begin position="1232"/>
        <end position="1253"/>
    </location>
</feature>
<feature type="compositionally biased region" description="Basic residues" evidence="12">
    <location>
        <begin position="417"/>
        <end position="426"/>
    </location>
</feature>
<dbReference type="Gene3D" id="1.10.287.70">
    <property type="match status" value="1"/>
</dbReference>
<evidence type="ECO:0000259" key="14">
    <source>
        <dbReference type="PROSITE" id="PS50095"/>
    </source>
</evidence>
<evidence type="ECO:0000256" key="10">
    <source>
        <dbReference type="PROSITE-ProRule" id="PRU00152"/>
    </source>
</evidence>
<accession>A0A9D4RF00</accession>
<feature type="compositionally biased region" description="Polar residues" evidence="12">
    <location>
        <begin position="1481"/>
        <end position="1501"/>
    </location>
</feature>
<keyword evidence="8" id="KW-0325">Glycoprotein</keyword>
<dbReference type="Proteomes" id="UP000828390">
    <property type="component" value="Unassembled WGS sequence"/>
</dbReference>
<feature type="compositionally biased region" description="Polar residues" evidence="12">
    <location>
        <begin position="589"/>
        <end position="601"/>
    </location>
</feature>
<protein>
    <recommendedName>
        <fullName evidence="18">Polycystic kidney disease protein 1-like 2</fullName>
    </recommendedName>
</protein>
<dbReference type="InterPro" id="IPR057244">
    <property type="entry name" value="GAIN_B"/>
</dbReference>
<evidence type="ECO:0000256" key="3">
    <source>
        <dbReference type="ARBA" id="ARBA00022692"/>
    </source>
</evidence>
<evidence type="ECO:0000256" key="8">
    <source>
        <dbReference type="ARBA" id="ARBA00023180"/>
    </source>
</evidence>
<dbReference type="InterPro" id="IPR013122">
    <property type="entry name" value="PKD1_2_channel"/>
</dbReference>
<keyword evidence="3 13" id="KW-0812">Transmembrane</keyword>
<feature type="transmembrane region" description="Helical" evidence="13">
    <location>
        <begin position="798"/>
        <end position="816"/>
    </location>
</feature>
<evidence type="ECO:0000256" key="2">
    <source>
        <dbReference type="ARBA" id="ARBA00007200"/>
    </source>
</evidence>
<keyword evidence="7" id="KW-1015">Disulfide bond</keyword>
<feature type="coiled-coil region" evidence="11">
    <location>
        <begin position="1360"/>
        <end position="1394"/>
    </location>
</feature>
<dbReference type="Pfam" id="PF01825">
    <property type="entry name" value="GPS"/>
    <property type="match status" value="1"/>
</dbReference>
<evidence type="ECO:0000256" key="12">
    <source>
        <dbReference type="SAM" id="MobiDB-lite"/>
    </source>
</evidence>
<dbReference type="PANTHER" id="PTHR46730">
    <property type="entry name" value="POLYCYSTIN-1"/>
    <property type="match status" value="1"/>
</dbReference>
<feature type="compositionally biased region" description="Polar residues" evidence="12">
    <location>
        <begin position="445"/>
        <end position="454"/>
    </location>
</feature>
<evidence type="ECO:0000313" key="17">
    <source>
        <dbReference type="Proteomes" id="UP000828390"/>
    </source>
</evidence>
<comment type="subcellular location">
    <subcellularLocation>
        <location evidence="1">Membrane</location>
        <topology evidence="1">Multi-pass membrane protein</topology>
    </subcellularLocation>
</comment>
<feature type="transmembrane region" description="Helical" evidence="13">
    <location>
        <begin position="91"/>
        <end position="110"/>
    </location>
</feature>